<dbReference type="GO" id="GO:0005829">
    <property type="term" value="C:cytosol"/>
    <property type="evidence" value="ECO:0007669"/>
    <property type="project" value="TreeGrafter"/>
</dbReference>
<name>A0A5B8TH35_9LACO</name>
<dbReference type="PROSITE" id="PS51273">
    <property type="entry name" value="GATASE_TYPE_1"/>
    <property type="match status" value="1"/>
</dbReference>
<feature type="domain" description="Glutamine amidotransferase" evidence="2">
    <location>
        <begin position="3"/>
        <end position="188"/>
    </location>
</feature>
<dbReference type="Gene3D" id="3.40.50.880">
    <property type="match status" value="1"/>
</dbReference>
<gene>
    <name evidence="3" type="ORF">FGL77_07465</name>
</gene>
<dbReference type="PANTHER" id="PTHR43418:SF4">
    <property type="entry name" value="MULTIFUNCTIONAL TRYPTOPHAN BIOSYNTHESIS PROTEIN"/>
    <property type="match status" value="1"/>
</dbReference>
<dbReference type="Pfam" id="PF00117">
    <property type="entry name" value="GATase"/>
    <property type="match status" value="1"/>
</dbReference>
<dbReference type="FunFam" id="3.40.50.880:FF:000003">
    <property type="entry name" value="Anthranilate synthase component II"/>
    <property type="match status" value="1"/>
</dbReference>
<organism evidence="3 4">
    <name type="scientific">Loigolactobacillus coryniformis</name>
    <dbReference type="NCBI Taxonomy" id="1610"/>
    <lineage>
        <taxon>Bacteria</taxon>
        <taxon>Bacillati</taxon>
        <taxon>Bacillota</taxon>
        <taxon>Bacilli</taxon>
        <taxon>Lactobacillales</taxon>
        <taxon>Lactobacillaceae</taxon>
        <taxon>Loigolactobacillus</taxon>
    </lineage>
</organism>
<dbReference type="EMBL" id="CP042392">
    <property type="protein sequence ID" value="QEA53155.1"/>
    <property type="molecule type" value="Genomic_DNA"/>
</dbReference>
<dbReference type="SUPFAM" id="SSF52317">
    <property type="entry name" value="Class I glutamine amidotransferase-like"/>
    <property type="match status" value="1"/>
</dbReference>
<dbReference type="PANTHER" id="PTHR43418">
    <property type="entry name" value="MULTIFUNCTIONAL TRYPTOPHAN BIOSYNTHESIS PROTEIN-RELATED"/>
    <property type="match status" value="1"/>
</dbReference>
<accession>A0A5B8TH35</accession>
<evidence type="ECO:0000313" key="4">
    <source>
        <dbReference type="Proteomes" id="UP000321772"/>
    </source>
</evidence>
<dbReference type="AlphaFoldDB" id="A0A5B8TH35"/>
<dbReference type="PRINTS" id="PR00096">
    <property type="entry name" value="GATASE"/>
</dbReference>
<dbReference type="CDD" id="cd01743">
    <property type="entry name" value="GATase1_Anthranilate_Synthase"/>
    <property type="match status" value="1"/>
</dbReference>
<evidence type="ECO:0000259" key="2">
    <source>
        <dbReference type="Pfam" id="PF00117"/>
    </source>
</evidence>
<dbReference type="GO" id="GO:0000162">
    <property type="term" value="P:L-tryptophan biosynthetic process"/>
    <property type="evidence" value="ECO:0007669"/>
    <property type="project" value="TreeGrafter"/>
</dbReference>
<dbReference type="InterPro" id="IPR050472">
    <property type="entry name" value="Anth_synth/Amidotransfase"/>
</dbReference>
<dbReference type="RefSeq" id="WP_146989353.1">
    <property type="nucleotide sequence ID" value="NZ_CP042392.1"/>
</dbReference>
<dbReference type="InterPro" id="IPR029062">
    <property type="entry name" value="Class_I_gatase-like"/>
</dbReference>
<dbReference type="NCBIfam" id="TIGR00566">
    <property type="entry name" value="trpG_papA"/>
    <property type="match status" value="1"/>
</dbReference>
<dbReference type="Proteomes" id="UP000321772">
    <property type="component" value="Chromosome"/>
</dbReference>
<keyword evidence="1" id="KW-0315">Glutamine amidotransferase</keyword>
<sequence length="197" mass="20999">MLLLIDNYDSFTYNLYQLLGQFTTAIKVVKNDQITCTQIAALQPEAIILSPGPGNPDDAGVSLEVVRTFAGKIPLFGVCMGMQVICQALGGQIVPAKQLMHGKTSHLQITPGSRLFANCPQAMTVARYHSLAVSAQQLPTNLKVTATAADGELMSVEDSAQAIYAVQFHPESVLTDQAAGTQLVANFLARLPQQLAG</sequence>
<protein>
    <submittedName>
        <fullName evidence="3">Aminodeoxychorismate/anthranilate synthase component II</fullName>
    </submittedName>
</protein>
<dbReference type="InterPro" id="IPR006221">
    <property type="entry name" value="TrpG/PapA_dom"/>
</dbReference>
<evidence type="ECO:0000256" key="1">
    <source>
        <dbReference type="ARBA" id="ARBA00022962"/>
    </source>
</evidence>
<evidence type="ECO:0000313" key="3">
    <source>
        <dbReference type="EMBL" id="QEA53155.1"/>
    </source>
</evidence>
<reference evidence="3 4" key="1">
    <citation type="submission" date="2019-06" db="EMBL/GenBank/DDBJ databases">
        <title>Genome analyses of bacteria isolated from kimchi.</title>
        <authorList>
            <person name="Lee S."/>
            <person name="Ahn S."/>
            <person name="Roh S."/>
        </authorList>
    </citation>
    <scope>NUCLEOTIDE SEQUENCE [LARGE SCALE GENOMIC DNA]</scope>
    <source>
        <strain evidence="3 4">CBA3616</strain>
    </source>
</reference>
<dbReference type="GO" id="GO:0004049">
    <property type="term" value="F:anthranilate synthase activity"/>
    <property type="evidence" value="ECO:0007669"/>
    <property type="project" value="TreeGrafter"/>
</dbReference>
<dbReference type="PRINTS" id="PR00099">
    <property type="entry name" value="CPSGATASE"/>
</dbReference>
<proteinExistence type="predicted"/>
<dbReference type="PRINTS" id="PR00097">
    <property type="entry name" value="ANTSNTHASEII"/>
</dbReference>
<dbReference type="InterPro" id="IPR017926">
    <property type="entry name" value="GATASE"/>
</dbReference>